<comment type="caution">
    <text evidence="3">The sequence shown here is derived from an EMBL/GenBank/DDBJ whole genome shotgun (WGS) entry which is preliminary data.</text>
</comment>
<evidence type="ECO:0000313" key="3">
    <source>
        <dbReference type="EMBL" id="MTD53212.1"/>
    </source>
</evidence>
<organism evidence="3 4">
    <name type="scientific">Amycolatopsis pithecellobii</name>
    <dbReference type="NCBI Taxonomy" id="664692"/>
    <lineage>
        <taxon>Bacteria</taxon>
        <taxon>Bacillati</taxon>
        <taxon>Actinomycetota</taxon>
        <taxon>Actinomycetes</taxon>
        <taxon>Pseudonocardiales</taxon>
        <taxon>Pseudonocardiaceae</taxon>
        <taxon>Amycolatopsis</taxon>
    </lineage>
</organism>
<sequence>MEFVRRFEPGRLAGDRFDHQPLADLESCLIEGVRAPHGAVGFDRHSHDAADQLYYILDGRMSLELNGDHYDVEAGSVVFIPAGTPHRNEYPHSGTELHLDVMLPPPPRGVPLATPAAPDERGGPGTAYVRAAADIPGKEVLPGFHMRVLADRDTGSGRTSFRLATVEEGSPGTPWHIHDFDQLYFILDGALDIDIAGRHVRATRHDLVVLPAGVPHRNRNSGPGPESHLVLLVPEPARGVTPDQGVDFALTGRSFG</sequence>
<feature type="domain" description="Cupin type-2" evidence="2">
    <location>
        <begin position="163"/>
        <end position="225"/>
    </location>
</feature>
<dbReference type="Proteomes" id="UP000440096">
    <property type="component" value="Unassembled WGS sequence"/>
</dbReference>
<dbReference type="Gene3D" id="2.60.120.10">
    <property type="entry name" value="Jelly Rolls"/>
    <property type="match status" value="2"/>
</dbReference>
<dbReference type="Pfam" id="PF07883">
    <property type="entry name" value="Cupin_2"/>
    <property type="match status" value="2"/>
</dbReference>
<dbReference type="GO" id="GO:0046872">
    <property type="term" value="F:metal ion binding"/>
    <property type="evidence" value="ECO:0007669"/>
    <property type="project" value="UniProtKB-KW"/>
</dbReference>
<name>A0A6N7YMG0_9PSEU</name>
<dbReference type="EMBL" id="WMBA01000004">
    <property type="protein sequence ID" value="MTD53212.1"/>
    <property type="molecule type" value="Genomic_DNA"/>
</dbReference>
<evidence type="ECO:0000313" key="4">
    <source>
        <dbReference type="Proteomes" id="UP000440096"/>
    </source>
</evidence>
<keyword evidence="4" id="KW-1185">Reference proteome</keyword>
<dbReference type="OrthoDB" id="3231985at2"/>
<dbReference type="AlphaFoldDB" id="A0A6N7YMG0"/>
<dbReference type="RefSeq" id="WP_154755457.1">
    <property type="nucleotide sequence ID" value="NZ_WMBA01000004.1"/>
</dbReference>
<evidence type="ECO:0000256" key="1">
    <source>
        <dbReference type="ARBA" id="ARBA00022723"/>
    </source>
</evidence>
<dbReference type="PANTHER" id="PTHR35848:SF6">
    <property type="entry name" value="CUPIN TYPE-2 DOMAIN-CONTAINING PROTEIN"/>
    <property type="match status" value="1"/>
</dbReference>
<gene>
    <name evidence="3" type="ORF">GKO32_04350</name>
</gene>
<keyword evidence="1" id="KW-0479">Metal-binding</keyword>
<dbReference type="InterPro" id="IPR051610">
    <property type="entry name" value="GPI/OXD"/>
</dbReference>
<dbReference type="SUPFAM" id="SSF51182">
    <property type="entry name" value="RmlC-like cupins"/>
    <property type="match status" value="1"/>
</dbReference>
<protein>
    <submittedName>
        <fullName evidence="3">Cupin domain-containing protein</fullName>
    </submittedName>
</protein>
<proteinExistence type="predicted"/>
<feature type="domain" description="Cupin type-2" evidence="2">
    <location>
        <begin position="36"/>
        <end position="89"/>
    </location>
</feature>
<reference evidence="3 4" key="1">
    <citation type="submission" date="2019-11" db="EMBL/GenBank/DDBJ databases">
        <title>Draft genome of Amycolatopsis RM579.</title>
        <authorList>
            <person name="Duangmal K."/>
            <person name="Mingma R."/>
        </authorList>
    </citation>
    <scope>NUCLEOTIDE SEQUENCE [LARGE SCALE GENOMIC DNA]</scope>
    <source>
        <strain evidence="3 4">RM579</strain>
    </source>
</reference>
<dbReference type="InterPro" id="IPR011051">
    <property type="entry name" value="RmlC_Cupin_sf"/>
</dbReference>
<evidence type="ECO:0000259" key="2">
    <source>
        <dbReference type="Pfam" id="PF07883"/>
    </source>
</evidence>
<dbReference type="InterPro" id="IPR013096">
    <property type="entry name" value="Cupin_2"/>
</dbReference>
<accession>A0A6N7YMG0</accession>
<dbReference type="PANTHER" id="PTHR35848">
    <property type="entry name" value="OXALATE-BINDING PROTEIN"/>
    <property type="match status" value="1"/>
</dbReference>
<dbReference type="InterPro" id="IPR014710">
    <property type="entry name" value="RmlC-like_jellyroll"/>
</dbReference>